<protein>
    <submittedName>
        <fullName evidence="1">Uncharacterized protein</fullName>
    </submittedName>
</protein>
<proteinExistence type="predicted"/>
<evidence type="ECO:0000313" key="1">
    <source>
        <dbReference type="EMBL" id="PTU21858.1"/>
    </source>
</evidence>
<reference evidence="1 2" key="1">
    <citation type="journal article" date="2018" name="Proc. Natl. Acad. Sci. U.S.A.">
        <title>Linking secondary metabolites to gene clusters through genome sequencing of six diverse Aspergillus species.</title>
        <authorList>
            <person name="Kaerboelling I."/>
            <person name="Vesth T.C."/>
            <person name="Frisvad J.C."/>
            <person name="Nybo J.L."/>
            <person name="Theobald S."/>
            <person name="Kuo A."/>
            <person name="Bowyer P."/>
            <person name="Matsuda Y."/>
            <person name="Mondo S."/>
            <person name="Lyhne E.K."/>
            <person name="Kogle M.E."/>
            <person name="Clum A."/>
            <person name="Lipzen A."/>
            <person name="Salamov A."/>
            <person name="Ngan C.Y."/>
            <person name="Daum C."/>
            <person name="Chiniquy J."/>
            <person name="Barry K."/>
            <person name="LaButti K."/>
            <person name="Haridas S."/>
            <person name="Simmons B.A."/>
            <person name="Magnuson J.K."/>
            <person name="Mortensen U.H."/>
            <person name="Larsen T.O."/>
            <person name="Grigoriev I.V."/>
            <person name="Baker S.E."/>
            <person name="Andersen M.R."/>
        </authorList>
    </citation>
    <scope>NUCLEOTIDE SEQUENCE [LARGE SCALE GENOMIC DNA]</scope>
    <source>
        <strain evidence="1 2">IBT 24754</strain>
    </source>
</reference>
<sequence>MYASGPSGVRVPGMVCVCVSLTRYACLACNYRNRVVRVRPKCEYQESRSPMRGLETCGVGCLRNNHTNQIQNNIRAKRKLEGHYEIPRVKFKL</sequence>
<accession>A0A2T5M000</accession>
<dbReference type="AlphaFoldDB" id="A0A2T5M000"/>
<dbReference type="EMBL" id="MSFN02000003">
    <property type="protein sequence ID" value="PTU21858.1"/>
    <property type="molecule type" value="Genomic_DNA"/>
</dbReference>
<gene>
    <name evidence="1" type="ORF">P175DRAFT_0500737</name>
</gene>
<dbReference type="VEuPathDB" id="FungiDB:P175DRAFT_0500737"/>
<name>A0A2T5M000_9EURO</name>
<comment type="caution">
    <text evidence="1">The sequence shown here is derived from an EMBL/GenBank/DDBJ whole genome shotgun (WGS) entry which is preliminary data.</text>
</comment>
<organism evidence="1 2">
    <name type="scientific">Aspergillus ochraceoroseus IBT 24754</name>
    <dbReference type="NCBI Taxonomy" id="1392256"/>
    <lineage>
        <taxon>Eukaryota</taxon>
        <taxon>Fungi</taxon>
        <taxon>Dikarya</taxon>
        <taxon>Ascomycota</taxon>
        <taxon>Pezizomycotina</taxon>
        <taxon>Eurotiomycetes</taxon>
        <taxon>Eurotiomycetidae</taxon>
        <taxon>Eurotiales</taxon>
        <taxon>Aspergillaceae</taxon>
        <taxon>Aspergillus</taxon>
        <taxon>Aspergillus subgen. Nidulantes</taxon>
    </lineage>
</organism>
<evidence type="ECO:0000313" key="2">
    <source>
        <dbReference type="Proteomes" id="UP000244073"/>
    </source>
</evidence>
<dbReference type="Proteomes" id="UP000244073">
    <property type="component" value="Unassembled WGS sequence"/>
</dbReference>
<dbReference type="GeneID" id="63813896"/>
<dbReference type="RefSeq" id="XP_040753250.1">
    <property type="nucleotide sequence ID" value="XM_040897014.1"/>
</dbReference>